<dbReference type="GO" id="GO:0043634">
    <property type="term" value="P:polyadenylation-dependent ncRNA catabolic process"/>
    <property type="evidence" value="ECO:0007669"/>
    <property type="project" value="TreeGrafter"/>
</dbReference>
<dbReference type="Proteomes" id="UP001292094">
    <property type="component" value="Unassembled WGS sequence"/>
</dbReference>
<evidence type="ECO:0000256" key="1">
    <source>
        <dbReference type="ARBA" id="ARBA00022723"/>
    </source>
</evidence>
<keyword evidence="2" id="KW-0460">Magnesium</keyword>
<sequence>MSFQFQVGGWLSTGKRKPRGKCGGGRNVTSFPHDTQRPTEALRRRRLGYKGGKGREGVALVVSPSSPTTTTTTTTTMLIPKYATYAAAAAAASAAAASASSSSLRKATTTVSASPLVSKQEVKVPTQTLVKLVKLPTQTLVKVPTQTHVNKQGDSTSQLVNKQGDSTSQLVNKQGDSTSQLVNKQRDSTSQLVNKQGDSTSQLVNKQRDSTSQLVNKQGDSTSQLVNKQGDSTSQLVNKQGDSTSQLVNKQEVKDATKTLVGKQEVLVPNKTIVNKQEVKIPTKTVVNKQGDPTKTLVNKQEVKVTKTIVSKQEVKVATKTVVSKQDASTSPLINKQMNSTSKIVNKQGVKVPNKTLVKKQGDATKTHVNKQGNSTSKLVNKEGVKVPNKTIVNKQIPTQTLVTKQGVKVPNKTVVNKQGDSTKTLVNKRKDTTVSQQNTGVSASPFVTQQGDDRVVESSSLDHNDMEKNRQYSWVRNGPYYGFYGLNQEIIDLYKWLSPTPRERKARREVTEKIREVVKCLWPQARVEMVGSSGTGLYLPSSDLDITILGDLGDAPYTHLRAGLDQIELPQQPSPQPPQLLSRLLLNLLHFFGHRFDFDNLGISVRESEHVVSKSEIQRTAPSGHDPSLLCILDPFDPNNDVGVSSFRFSLVLKTFRRCENRLVYTIKNWSPQYTMLGNIFDRLSDMYPNRHTRY</sequence>
<dbReference type="GO" id="GO:0031499">
    <property type="term" value="C:TRAMP complex"/>
    <property type="evidence" value="ECO:0007669"/>
    <property type="project" value="TreeGrafter"/>
</dbReference>
<keyword evidence="7" id="KW-1185">Reference proteome</keyword>
<feature type="domain" description="PAP-associated" evidence="4">
    <location>
        <begin position="582"/>
        <end position="641"/>
    </location>
</feature>
<dbReference type="InterPro" id="IPR043519">
    <property type="entry name" value="NT_sf"/>
</dbReference>
<evidence type="ECO:0000256" key="2">
    <source>
        <dbReference type="ARBA" id="ARBA00022842"/>
    </source>
</evidence>
<protein>
    <recommendedName>
        <fullName evidence="8">Polymerase nucleotidyl transferase domain-containing protein</fullName>
    </recommendedName>
</protein>
<reference evidence="6" key="1">
    <citation type="submission" date="2023-11" db="EMBL/GenBank/DDBJ databases">
        <title>Genome assemblies of two species of porcelain crab, Petrolisthes cinctipes and Petrolisthes manimaculis (Anomura: Porcellanidae).</title>
        <authorList>
            <person name="Angst P."/>
        </authorList>
    </citation>
    <scope>NUCLEOTIDE SEQUENCE</scope>
    <source>
        <strain evidence="6">PB745_02</strain>
        <tissue evidence="6">Gill</tissue>
    </source>
</reference>
<dbReference type="GO" id="GO:1990817">
    <property type="term" value="F:poly(A) RNA polymerase activity"/>
    <property type="evidence" value="ECO:0007669"/>
    <property type="project" value="InterPro"/>
</dbReference>
<dbReference type="InterPro" id="IPR002058">
    <property type="entry name" value="PAP_assoc"/>
</dbReference>
<accession>A0AAE1Q7N6</accession>
<evidence type="ECO:0000313" key="7">
    <source>
        <dbReference type="Proteomes" id="UP001292094"/>
    </source>
</evidence>
<evidence type="ECO:0000259" key="4">
    <source>
        <dbReference type="Pfam" id="PF03828"/>
    </source>
</evidence>
<dbReference type="PANTHER" id="PTHR23092:SF15">
    <property type="entry name" value="INACTIVE NON-CANONICAL POLY(A) RNA POLYMERASE PROTEIN TRF4-2-RELATED"/>
    <property type="match status" value="1"/>
</dbReference>
<dbReference type="InterPro" id="IPR045862">
    <property type="entry name" value="Trf4-like"/>
</dbReference>
<dbReference type="EMBL" id="JAWZYT010000618">
    <property type="protein sequence ID" value="KAK4321103.1"/>
    <property type="molecule type" value="Genomic_DNA"/>
</dbReference>
<dbReference type="GO" id="GO:0003729">
    <property type="term" value="F:mRNA binding"/>
    <property type="evidence" value="ECO:0007669"/>
    <property type="project" value="TreeGrafter"/>
</dbReference>
<dbReference type="SUPFAM" id="SSF81301">
    <property type="entry name" value="Nucleotidyltransferase"/>
    <property type="match status" value="1"/>
</dbReference>
<feature type="region of interest" description="Disordered" evidence="3">
    <location>
        <begin position="146"/>
        <end position="247"/>
    </location>
</feature>
<proteinExistence type="predicted"/>
<evidence type="ECO:0008006" key="8">
    <source>
        <dbReference type="Google" id="ProtNLM"/>
    </source>
</evidence>
<dbReference type="Pfam" id="PF22600">
    <property type="entry name" value="MTPAP-like_central"/>
    <property type="match status" value="1"/>
</dbReference>
<feature type="domain" description="Poly(A) RNA polymerase mitochondrial-like central palm" evidence="5">
    <location>
        <begin position="487"/>
        <end position="550"/>
    </location>
</feature>
<keyword evidence="1" id="KW-0479">Metal-binding</keyword>
<dbReference type="GO" id="GO:0046872">
    <property type="term" value="F:metal ion binding"/>
    <property type="evidence" value="ECO:0007669"/>
    <property type="project" value="UniProtKB-KW"/>
</dbReference>
<dbReference type="InterPro" id="IPR054708">
    <property type="entry name" value="MTPAP-like_central"/>
</dbReference>
<gene>
    <name evidence="6" type="ORF">Pmani_008048</name>
</gene>
<evidence type="ECO:0000313" key="6">
    <source>
        <dbReference type="EMBL" id="KAK4321103.1"/>
    </source>
</evidence>
<dbReference type="SUPFAM" id="SSF81631">
    <property type="entry name" value="PAP/OAS1 substrate-binding domain"/>
    <property type="match status" value="1"/>
</dbReference>
<dbReference type="Pfam" id="PF03828">
    <property type="entry name" value="PAP_assoc"/>
    <property type="match status" value="1"/>
</dbReference>
<dbReference type="PANTHER" id="PTHR23092">
    <property type="entry name" value="POLY(A) RNA POLYMERASE"/>
    <property type="match status" value="1"/>
</dbReference>
<organism evidence="6 7">
    <name type="scientific">Petrolisthes manimaculis</name>
    <dbReference type="NCBI Taxonomy" id="1843537"/>
    <lineage>
        <taxon>Eukaryota</taxon>
        <taxon>Metazoa</taxon>
        <taxon>Ecdysozoa</taxon>
        <taxon>Arthropoda</taxon>
        <taxon>Crustacea</taxon>
        <taxon>Multicrustacea</taxon>
        <taxon>Malacostraca</taxon>
        <taxon>Eumalacostraca</taxon>
        <taxon>Eucarida</taxon>
        <taxon>Decapoda</taxon>
        <taxon>Pleocyemata</taxon>
        <taxon>Anomura</taxon>
        <taxon>Galatheoidea</taxon>
        <taxon>Porcellanidae</taxon>
        <taxon>Petrolisthes</taxon>
    </lineage>
</organism>
<dbReference type="GO" id="GO:0031123">
    <property type="term" value="P:RNA 3'-end processing"/>
    <property type="evidence" value="ECO:0007669"/>
    <property type="project" value="TreeGrafter"/>
</dbReference>
<dbReference type="GO" id="GO:0005730">
    <property type="term" value="C:nucleolus"/>
    <property type="evidence" value="ECO:0007669"/>
    <property type="project" value="TreeGrafter"/>
</dbReference>
<name>A0AAE1Q7N6_9EUCA</name>
<dbReference type="AlphaFoldDB" id="A0AAE1Q7N6"/>
<dbReference type="Gene3D" id="1.10.1410.10">
    <property type="match status" value="1"/>
</dbReference>
<evidence type="ECO:0000259" key="5">
    <source>
        <dbReference type="Pfam" id="PF22600"/>
    </source>
</evidence>
<comment type="caution">
    <text evidence="6">The sequence shown here is derived from an EMBL/GenBank/DDBJ whole genome shotgun (WGS) entry which is preliminary data.</text>
</comment>
<feature type="region of interest" description="Disordered" evidence="3">
    <location>
        <begin position="1"/>
        <end position="39"/>
    </location>
</feature>
<evidence type="ECO:0000256" key="3">
    <source>
        <dbReference type="SAM" id="MobiDB-lite"/>
    </source>
</evidence>